<evidence type="ECO:0000313" key="1">
    <source>
        <dbReference type="EMBL" id="CUU02289.1"/>
    </source>
</evidence>
<dbReference type="STRING" id="1643428.GCA_001442855_00438"/>
<evidence type="ECO:0008006" key="3">
    <source>
        <dbReference type="Google" id="ProtNLM"/>
    </source>
</evidence>
<gene>
    <name evidence="1" type="ORF">JGI1_00451</name>
</gene>
<evidence type="ECO:0000313" key="2">
    <source>
        <dbReference type="Proteomes" id="UP000320623"/>
    </source>
</evidence>
<accession>A0A0S4MWX1</accession>
<organism evidence="1 2">
    <name type="scientific">Candidatus Thermokryptus mobilis</name>
    <dbReference type="NCBI Taxonomy" id="1643428"/>
    <lineage>
        <taxon>Bacteria</taxon>
        <taxon>Pseudomonadati</taxon>
        <taxon>Candidatus Kryptoniota</taxon>
        <taxon>Candidatus Thermokryptus</taxon>
    </lineage>
</organism>
<dbReference type="AlphaFoldDB" id="A0A0S4MWX1"/>
<sequence>MRRLTILFLIFLTSCSQKPSMIPTSLGKLKLEKYLSGEKAKKFINQMHESGNVAGVENEVGFYSLDTLNATLYISKFKNSRTAQQKFSEMLVKIIHQNTPFIYHGQINVEGRTIVLVFGMGQAHYIYSEDNRLIWLSADFPIAIETLHSLLKQKT</sequence>
<keyword evidence="2" id="KW-1185">Reference proteome</keyword>
<dbReference type="EMBL" id="FAOO01000003">
    <property type="protein sequence ID" value="CUU02289.1"/>
    <property type="molecule type" value="Genomic_DNA"/>
</dbReference>
<name>A0A0S4MWX1_9BACT</name>
<reference evidence="2" key="1">
    <citation type="submission" date="2015-11" db="EMBL/GenBank/DDBJ databases">
        <authorList>
            <person name="Varghese N."/>
        </authorList>
    </citation>
    <scope>NUCLEOTIDE SEQUENCE [LARGE SCALE GENOMIC DNA]</scope>
</reference>
<dbReference type="RefSeq" id="WP_140944253.1">
    <property type="nucleotide sequence ID" value="NZ_FAOO01000003.1"/>
</dbReference>
<dbReference type="PROSITE" id="PS51257">
    <property type="entry name" value="PROKAR_LIPOPROTEIN"/>
    <property type="match status" value="1"/>
</dbReference>
<dbReference type="Proteomes" id="UP000320623">
    <property type="component" value="Unassembled WGS sequence"/>
</dbReference>
<dbReference type="OrthoDB" id="9811555at2"/>
<proteinExistence type="predicted"/>
<protein>
    <recommendedName>
        <fullName evidence="3">Lipoprotein</fullName>
    </recommendedName>
</protein>